<accession>A0A1H8UZ72</accession>
<dbReference type="EMBL" id="FOCX01000031">
    <property type="protein sequence ID" value="SEP07858.1"/>
    <property type="molecule type" value="Genomic_DNA"/>
</dbReference>
<protein>
    <submittedName>
        <fullName evidence="1">Uncharacterized protein</fullName>
    </submittedName>
</protein>
<proteinExistence type="predicted"/>
<evidence type="ECO:0000313" key="2">
    <source>
        <dbReference type="Proteomes" id="UP000198775"/>
    </source>
</evidence>
<keyword evidence="2" id="KW-1185">Reference proteome</keyword>
<gene>
    <name evidence="1" type="ORF">SAMN05216388_103153</name>
</gene>
<reference evidence="2" key="1">
    <citation type="submission" date="2016-10" db="EMBL/GenBank/DDBJ databases">
        <authorList>
            <person name="Varghese N."/>
            <person name="Submissions S."/>
        </authorList>
    </citation>
    <scope>NUCLEOTIDE SEQUENCE [LARGE SCALE GENOMIC DNA]</scope>
    <source>
        <strain evidence="2">IBRC-M 10043</strain>
    </source>
</reference>
<organism evidence="1 2">
    <name type="scientific">Halorientalis persicus</name>
    <dbReference type="NCBI Taxonomy" id="1367881"/>
    <lineage>
        <taxon>Archaea</taxon>
        <taxon>Methanobacteriati</taxon>
        <taxon>Methanobacteriota</taxon>
        <taxon>Stenosarchaea group</taxon>
        <taxon>Halobacteria</taxon>
        <taxon>Halobacteriales</taxon>
        <taxon>Haloarculaceae</taxon>
        <taxon>Halorientalis</taxon>
    </lineage>
</organism>
<sequence length="139" mass="15198">MGYPSAEILLVVVETFDNFREGNISLNISDFDGNAFALFALRDNNDEPTLNSSDAVTLVAKIFDFNSPLLPLFNGWCLWGMRGLGGSVGVGGLVGCPCGQHSHTICLADLEITSLNLLLWDFDNSRAIAFLDRRREQTA</sequence>
<evidence type="ECO:0000313" key="1">
    <source>
        <dbReference type="EMBL" id="SEP07858.1"/>
    </source>
</evidence>
<dbReference type="AlphaFoldDB" id="A0A1H8UZ72"/>
<dbReference type="Proteomes" id="UP000198775">
    <property type="component" value="Unassembled WGS sequence"/>
</dbReference>
<name>A0A1H8UZ72_9EURY</name>